<organism evidence="6 7">
    <name type="scientific">Thalassospira lohafexi</name>
    <dbReference type="NCBI Taxonomy" id="744227"/>
    <lineage>
        <taxon>Bacteria</taxon>
        <taxon>Pseudomonadati</taxon>
        <taxon>Pseudomonadota</taxon>
        <taxon>Alphaproteobacteria</taxon>
        <taxon>Rhodospirillales</taxon>
        <taxon>Thalassospiraceae</taxon>
        <taxon>Thalassospira</taxon>
    </lineage>
</organism>
<keyword evidence="4 5" id="KW-0472">Membrane</keyword>
<evidence type="ECO:0000256" key="5">
    <source>
        <dbReference type="SAM" id="Phobius"/>
    </source>
</evidence>
<feature type="transmembrane region" description="Helical" evidence="5">
    <location>
        <begin position="65"/>
        <end position="86"/>
    </location>
</feature>
<evidence type="ECO:0000256" key="1">
    <source>
        <dbReference type="ARBA" id="ARBA00004141"/>
    </source>
</evidence>
<feature type="transmembrane region" description="Helical" evidence="5">
    <location>
        <begin position="35"/>
        <end position="58"/>
    </location>
</feature>
<evidence type="ECO:0000256" key="3">
    <source>
        <dbReference type="ARBA" id="ARBA00022989"/>
    </source>
</evidence>
<feature type="transmembrane region" description="Helical" evidence="5">
    <location>
        <begin position="98"/>
        <end position="114"/>
    </location>
</feature>
<evidence type="ECO:0000313" key="7">
    <source>
        <dbReference type="Proteomes" id="UP000233332"/>
    </source>
</evidence>
<reference evidence="6 7" key="1">
    <citation type="submission" date="2017-09" db="EMBL/GenBank/DDBJ databases">
        <title>Biodiversity and function of Thalassospira species in the particle-attached aromatic-hydrocarbon-degrading consortia from the surface seawater of the China South Sea.</title>
        <authorList>
            <person name="Dong C."/>
            <person name="Lai Q."/>
            <person name="Shao Z."/>
        </authorList>
    </citation>
    <scope>NUCLEOTIDE SEQUENCE [LARGE SCALE GENOMIC DNA]</scope>
    <source>
        <strain evidence="6 7">139Z-12</strain>
    </source>
</reference>
<protein>
    <recommendedName>
        <fullName evidence="8">DoxX family protein</fullName>
    </recommendedName>
</protein>
<keyword evidence="7" id="KW-1185">Reference proteome</keyword>
<comment type="caution">
    <text evidence="6">The sequence shown here is derived from an EMBL/GenBank/DDBJ whole genome shotgun (WGS) entry which is preliminary data.</text>
</comment>
<evidence type="ECO:0008006" key="8">
    <source>
        <dbReference type="Google" id="ProtNLM"/>
    </source>
</evidence>
<keyword evidence="2 5" id="KW-0812">Transmembrane</keyword>
<dbReference type="AlphaFoldDB" id="A0A2N3L8E6"/>
<comment type="subcellular location">
    <subcellularLocation>
        <location evidence="1">Membrane</location>
        <topology evidence="1">Multi-pass membrane protein</topology>
    </subcellularLocation>
</comment>
<dbReference type="Pfam" id="PF13564">
    <property type="entry name" value="DoxX_2"/>
    <property type="match status" value="1"/>
</dbReference>
<evidence type="ECO:0000313" key="6">
    <source>
        <dbReference type="EMBL" id="PKR59079.1"/>
    </source>
</evidence>
<evidence type="ECO:0000256" key="4">
    <source>
        <dbReference type="ARBA" id="ARBA00023136"/>
    </source>
</evidence>
<dbReference type="Proteomes" id="UP000233332">
    <property type="component" value="Unassembled WGS sequence"/>
</dbReference>
<evidence type="ECO:0000256" key="2">
    <source>
        <dbReference type="ARBA" id="ARBA00022692"/>
    </source>
</evidence>
<accession>A0A2N3L8E6</accession>
<name>A0A2N3L8E6_9PROT</name>
<keyword evidence="3 5" id="KW-1133">Transmembrane helix</keyword>
<sequence length="121" mass="12990">MNIFLWILQALLAVHTGIGAVWKFSNSEQNIPSLSAIPHAVWMGLIGVELLCAVGLILPAINKQFAILVPVAALGIAAEMLLFSGMHLRSGVEQNGPMFYWLVVAAICGFLAYARTSLSPL</sequence>
<dbReference type="InterPro" id="IPR032808">
    <property type="entry name" value="DoxX"/>
</dbReference>
<proteinExistence type="predicted"/>
<dbReference type="GO" id="GO:0016020">
    <property type="term" value="C:membrane"/>
    <property type="evidence" value="ECO:0007669"/>
    <property type="project" value="UniProtKB-SubCell"/>
</dbReference>
<dbReference type="RefSeq" id="WP_101301641.1">
    <property type="nucleotide sequence ID" value="NZ_NXGX01000003.1"/>
</dbReference>
<gene>
    <name evidence="6" type="ORF">COO92_09630</name>
</gene>
<dbReference type="EMBL" id="NXGX01000003">
    <property type="protein sequence ID" value="PKR59079.1"/>
    <property type="molecule type" value="Genomic_DNA"/>
</dbReference>